<dbReference type="PANTHER" id="PTHR30531:SF12">
    <property type="entry name" value="FLAGELLAR BIOSYNTHETIC PROTEIN FLHB"/>
    <property type="match status" value="1"/>
</dbReference>
<dbReference type="EMBL" id="JADINH010000091">
    <property type="protein sequence ID" value="MBO8415576.1"/>
    <property type="molecule type" value="Genomic_DNA"/>
</dbReference>
<dbReference type="PRINTS" id="PR00950">
    <property type="entry name" value="TYPE3IMSPROT"/>
</dbReference>
<evidence type="ECO:0000313" key="16">
    <source>
        <dbReference type="Proteomes" id="UP000823631"/>
    </source>
</evidence>
<comment type="function">
    <text evidence="12 13">Required for formation of the rod structure in the basal body of the flagellar apparatus. Together with FliI and FliH, may constitute the export apparatus of flagellin.</text>
</comment>
<organism evidence="15 16">
    <name type="scientific">Candidatus Avisuccinivibrio stercorigallinarum</name>
    <dbReference type="NCBI Taxonomy" id="2840704"/>
    <lineage>
        <taxon>Bacteria</taxon>
        <taxon>Pseudomonadati</taxon>
        <taxon>Pseudomonadota</taxon>
        <taxon>Gammaproteobacteria</taxon>
        <taxon>Aeromonadales</taxon>
        <taxon>Succinivibrionaceae</taxon>
        <taxon>Succinivibrionaceae incertae sedis</taxon>
        <taxon>Candidatus Avisuccinivibrio</taxon>
    </lineage>
</organism>
<gene>
    <name evidence="13 15" type="primary">flhB</name>
    <name evidence="15" type="ORF">IAB19_04240</name>
</gene>
<keyword evidence="7 13" id="KW-1005">Bacterial flagellum biogenesis</keyword>
<feature type="region of interest" description="Disordered" evidence="14">
    <location>
        <begin position="356"/>
        <end position="376"/>
    </location>
</feature>
<evidence type="ECO:0000256" key="7">
    <source>
        <dbReference type="ARBA" id="ARBA00022795"/>
    </source>
</evidence>
<evidence type="ECO:0000256" key="10">
    <source>
        <dbReference type="ARBA" id="ARBA00023136"/>
    </source>
</evidence>
<keyword evidence="11 13" id="KW-1006">Bacterial flagellum protein export</keyword>
<evidence type="ECO:0000256" key="9">
    <source>
        <dbReference type="ARBA" id="ARBA00022989"/>
    </source>
</evidence>
<dbReference type="InterPro" id="IPR006135">
    <property type="entry name" value="T3SS_substrate_exporter"/>
</dbReference>
<comment type="caution">
    <text evidence="13">Lacks conserved residue(s) required for the propagation of feature annotation.</text>
</comment>
<evidence type="ECO:0000256" key="12">
    <source>
        <dbReference type="ARBA" id="ARBA00025078"/>
    </source>
</evidence>
<keyword evidence="5 13" id="KW-1003">Cell membrane</keyword>
<evidence type="ECO:0000256" key="4">
    <source>
        <dbReference type="ARBA" id="ARBA00022448"/>
    </source>
</evidence>
<dbReference type="GO" id="GO:0009306">
    <property type="term" value="P:protein secretion"/>
    <property type="evidence" value="ECO:0007669"/>
    <property type="project" value="InterPro"/>
</dbReference>
<evidence type="ECO:0000313" key="15">
    <source>
        <dbReference type="EMBL" id="MBO8415576.1"/>
    </source>
</evidence>
<dbReference type="FunFam" id="3.40.1690.10:FF:000001">
    <property type="entry name" value="Flagellar biosynthetic protein FlhB"/>
    <property type="match status" value="1"/>
</dbReference>
<evidence type="ECO:0000256" key="11">
    <source>
        <dbReference type="ARBA" id="ARBA00023225"/>
    </source>
</evidence>
<dbReference type="InterPro" id="IPR029025">
    <property type="entry name" value="T3SS_substrate_exporter_C"/>
</dbReference>
<proteinExistence type="inferred from homology"/>
<dbReference type="NCBIfam" id="TIGR00328">
    <property type="entry name" value="flhB"/>
    <property type="match status" value="1"/>
</dbReference>
<comment type="subcellular location">
    <subcellularLocation>
        <location evidence="1">Cell membrane</location>
        <topology evidence="1">Multi-pass membrane protein</topology>
    </subcellularLocation>
</comment>
<evidence type="ECO:0000256" key="1">
    <source>
        <dbReference type="ARBA" id="ARBA00004651"/>
    </source>
</evidence>
<dbReference type="Gene3D" id="3.40.1690.10">
    <property type="entry name" value="secretion proteins EscU"/>
    <property type="match status" value="1"/>
</dbReference>
<keyword evidence="15" id="KW-0969">Cilium</keyword>
<evidence type="ECO:0000256" key="14">
    <source>
        <dbReference type="SAM" id="MobiDB-lite"/>
    </source>
</evidence>
<keyword evidence="6 13" id="KW-0812">Transmembrane</keyword>
<feature type="transmembrane region" description="Helical" evidence="13">
    <location>
        <begin position="87"/>
        <end position="113"/>
    </location>
</feature>
<evidence type="ECO:0000256" key="3">
    <source>
        <dbReference type="ARBA" id="ARBA00021622"/>
    </source>
</evidence>
<dbReference type="GO" id="GO:0044780">
    <property type="term" value="P:bacterial-type flagellum assembly"/>
    <property type="evidence" value="ECO:0007669"/>
    <property type="project" value="InterPro"/>
</dbReference>
<sequence>MAESDQEKTEQPTSKRLSDARKRGQIPRSREAATFLVLLSGVLSLWAFSSYLGTGMLSMMRRAFSLTRDEVFTTDEMQRIFVDCLSYIALPLLCICVMVLCFAFVGSIFLGGISFSQEAMMPKLSKLNPISGIARMFSLNSMVELIKSIAKVSCIGCFCWFLLSGRFEQILQLSYIDPLTAISEAIELLFNFMLIIVCAMIPIVLIDVPFQQWNYKKQLRMTKQEIKDEYKDSEGNPEIKGRIRRLQYQMAARRMMAKVPTADVVVTNPTHYAVALSYDPNGETAPLVVAKGVDEVAEKIKDIARECGVPVMPLPPLARSLYYTTELDHEIPRGLFKAVAQVLAWVLGMKAYKEGRAPNRPRDLDPNLEIPDELRF</sequence>
<name>A0A9D9DCS9_9GAMM</name>
<evidence type="ECO:0000256" key="2">
    <source>
        <dbReference type="ARBA" id="ARBA00010690"/>
    </source>
</evidence>
<evidence type="ECO:0000256" key="6">
    <source>
        <dbReference type="ARBA" id="ARBA00022692"/>
    </source>
</evidence>
<dbReference type="Proteomes" id="UP000823631">
    <property type="component" value="Unassembled WGS sequence"/>
</dbReference>
<feature type="compositionally biased region" description="Basic and acidic residues" evidence="14">
    <location>
        <begin position="356"/>
        <end position="365"/>
    </location>
</feature>
<keyword evidence="15" id="KW-0282">Flagellum</keyword>
<accession>A0A9D9DCS9</accession>
<dbReference type="Gene3D" id="6.10.250.2080">
    <property type="match status" value="1"/>
</dbReference>
<evidence type="ECO:0000256" key="8">
    <source>
        <dbReference type="ARBA" id="ARBA00022927"/>
    </source>
</evidence>
<dbReference type="PANTHER" id="PTHR30531">
    <property type="entry name" value="FLAGELLAR BIOSYNTHETIC PROTEIN FLHB"/>
    <property type="match status" value="1"/>
</dbReference>
<keyword evidence="8 13" id="KW-0653">Protein transport</keyword>
<dbReference type="AlphaFoldDB" id="A0A9D9DCS9"/>
<keyword evidence="9 13" id="KW-1133">Transmembrane helix</keyword>
<evidence type="ECO:0000256" key="13">
    <source>
        <dbReference type="RuleBase" id="RU364091"/>
    </source>
</evidence>
<comment type="similarity">
    <text evidence="2 13">Belongs to the type III secretion exporter family.</text>
</comment>
<dbReference type="SUPFAM" id="SSF160544">
    <property type="entry name" value="EscU C-terminal domain-like"/>
    <property type="match status" value="1"/>
</dbReference>
<feature type="transmembrane region" description="Helical" evidence="13">
    <location>
        <begin position="32"/>
        <end position="52"/>
    </location>
</feature>
<keyword evidence="4 13" id="KW-0813">Transport</keyword>
<protein>
    <recommendedName>
        <fullName evidence="3 13">Flagellar biosynthetic protein FlhB</fullName>
    </recommendedName>
</protein>
<keyword evidence="15" id="KW-0966">Cell projection</keyword>
<comment type="caution">
    <text evidence="15">The sequence shown here is derived from an EMBL/GenBank/DDBJ whole genome shotgun (WGS) entry which is preliminary data.</text>
</comment>
<evidence type="ECO:0000256" key="5">
    <source>
        <dbReference type="ARBA" id="ARBA00022475"/>
    </source>
</evidence>
<feature type="transmembrane region" description="Helical" evidence="13">
    <location>
        <begin position="188"/>
        <end position="210"/>
    </location>
</feature>
<feature type="region of interest" description="Disordered" evidence="14">
    <location>
        <begin position="1"/>
        <end position="25"/>
    </location>
</feature>
<dbReference type="InterPro" id="IPR006136">
    <property type="entry name" value="FlhB"/>
</dbReference>
<reference evidence="15" key="2">
    <citation type="journal article" date="2021" name="PeerJ">
        <title>Extensive microbial diversity within the chicken gut microbiome revealed by metagenomics and culture.</title>
        <authorList>
            <person name="Gilroy R."/>
            <person name="Ravi A."/>
            <person name="Getino M."/>
            <person name="Pursley I."/>
            <person name="Horton D.L."/>
            <person name="Alikhan N.F."/>
            <person name="Baker D."/>
            <person name="Gharbi K."/>
            <person name="Hall N."/>
            <person name="Watson M."/>
            <person name="Adriaenssens E.M."/>
            <person name="Foster-Nyarko E."/>
            <person name="Jarju S."/>
            <person name="Secka A."/>
            <person name="Antonio M."/>
            <person name="Oren A."/>
            <person name="Chaudhuri R.R."/>
            <person name="La Ragione R."/>
            <person name="Hildebrand F."/>
            <person name="Pallen M.J."/>
        </authorList>
    </citation>
    <scope>NUCLEOTIDE SEQUENCE</scope>
    <source>
        <strain evidence="15">17213</strain>
    </source>
</reference>
<feature type="compositionally biased region" description="Basic and acidic residues" evidence="14">
    <location>
        <begin position="1"/>
        <end position="10"/>
    </location>
</feature>
<dbReference type="Pfam" id="PF01312">
    <property type="entry name" value="Bac_export_2"/>
    <property type="match status" value="1"/>
</dbReference>
<reference evidence="15" key="1">
    <citation type="submission" date="2020-10" db="EMBL/GenBank/DDBJ databases">
        <authorList>
            <person name="Gilroy R."/>
        </authorList>
    </citation>
    <scope>NUCLEOTIDE SEQUENCE</scope>
    <source>
        <strain evidence="15">17213</strain>
    </source>
</reference>
<dbReference type="GO" id="GO:0005886">
    <property type="term" value="C:plasma membrane"/>
    <property type="evidence" value="ECO:0007669"/>
    <property type="project" value="UniProtKB-SubCell"/>
</dbReference>
<keyword evidence="10 13" id="KW-0472">Membrane</keyword>